<protein>
    <recommendedName>
        <fullName evidence="3">Toxin-antitoxin system, toxin component, RelE family</fullName>
    </recommendedName>
</protein>
<keyword evidence="2" id="KW-1185">Reference proteome</keyword>
<sequence>MRSNKTGNVLIYRLSDEKVVCEIFAHTIEYVLLKEYNGFQNGNSLKRR</sequence>
<comment type="caution">
    <text evidence="1">The sequence shown here is derived from an EMBL/GenBank/DDBJ whole genome shotgun (WGS) entry which is preliminary data.</text>
</comment>
<reference evidence="2" key="1">
    <citation type="journal article" date="2019" name="Int. J. Syst. Evol. Microbiol.">
        <title>The Global Catalogue of Microorganisms (GCM) 10K type strain sequencing project: providing services to taxonomists for standard genome sequencing and annotation.</title>
        <authorList>
            <consortium name="The Broad Institute Genomics Platform"/>
            <consortium name="The Broad Institute Genome Sequencing Center for Infectious Disease"/>
            <person name="Wu L."/>
            <person name="Ma J."/>
        </authorList>
    </citation>
    <scope>NUCLEOTIDE SEQUENCE [LARGE SCALE GENOMIC DNA]</scope>
    <source>
        <strain evidence="2">CCUG 46385</strain>
    </source>
</reference>
<proteinExistence type="predicted"/>
<accession>A0ABV9QN02</accession>
<organism evidence="1 2">
    <name type="scientific">Filifactor villosus</name>
    <dbReference type="NCBI Taxonomy" id="29374"/>
    <lineage>
        <taxon>Bacteria</taxon>
        <taxon>Bacillati</taxon>
        <taxon>Bacillota</taxon>
        <taxon>Clostridia</taxon>
        <taxon>Peptostreptococcales</taxon>
        <taxon>Filifactoraceae</taxon>
        <taxon>Filifactor</taxon>
    </lineage>
</organism>
<evidence type="ECO:0000313" key="1">
    <source>
        <dbReference type="EMBL" id="MFC4805170.1"/>
    </source>
</evidence>
<evidence type="ECO:0000313" key="2">
    <source>
        <dbReference type="Proteomes" id="UP001595916"/>
    </source>
</evidence>
<dbReference type="RefSeq" id="WP_379788713.1">
    <property type="nucleotide sequence ID" value="NZ_JBHSHL010000037.1"/>
</dbReference>
<evidence type="ECO:0008006" key="3">
    <source>
        <dbReference type="Google" id="ProtNLM"/>
    </source>
</evidence>
<dbReference type="Proteomes" id="UP001595916">
    <property type="component" value="Unassembled WGS sequence"/>
</dbReference>
<gene>
    <name evidence="1" type="ORF">ACFO4R_08740</name>
</gene>
<dbReference type="EMBL" id="JBHSHL010000037">
    <property type="protein sequence ID" value="MFC4805170.1"/>
    <property type="molecule type" value="Genomic_DNA"/>
</dbReference>
<name>A0ABV9QN02_9FIRM</name>